<feature type="region of interest" description="Disordered" evidence="1">
    <location>
        <begin position="1"/>
        <end position="34"/>
    </location>
</feature>
<reference evidence="3" key="1">
    <citation type="journal article" date="2011" name="Nature">
        <title>Genome sequence and analysis of the tuber crop potato.</title>
        <authorList>
            <consortium name="The Potato Genome Sequencing Consortium"/>
        </authorList>
    </citation>
    <scope>NUCLEOTIDE SEQUENCE [LARGE SCALE GENOMIC DNA]</scope>
    <source>
        <strain evidence="3">cv. DM1-3 516 R44</strain>
    </source>
</reference>
<dbReference type="EnsemblPlants" id="PGSC0003DMT400085153">
    <property type="protein sequence ID" value="PGSC0003DMT400085153"/>
    <property type="gene ID" value="PGSC0003DMG400034724"/>
</dbReference>
<evidence type="ECO:0000256" key="1">
    <source>
        <dbReference type="SAM" id="MobiDB-lite"/>
    </source>
</evidence>
<keyword evidence="3" id="KW-1185">Reference proteome</keyword>
<name>M1D8V4_SOLTU</name>
<organism evidence="2 3">
    <name type="scientific">Solanum tuberosum</name>
    <name type="common">Potato</name>
    <dbReference type="NCBI Taxonomy" id="4113"/>
    <lineage>
        <taxon>Eukaryota</taxon>
        <taxon>Viridiplantae</taxon>
        <taxon>Streptophyta</taxon>
        <taxon>Embryophyta</taxon>
        <taxon>Tracheophyta</taxon>
        <taxon>Spermatophyta</taxon>
        <taxon>Magnoliopsida</taxon>
        <taxon>eudicotyledons</taxon>
        <taxon>Gunneridae</taxon>
        <taxon>Pentapetalae</taxon>
        <taxon>asterids</taxon>
        <taxon>lamiids</taxon>
        <taxon>Solanales</taxon>
        <taxon>Solanaceae</taxon>
        <taxon>Solanoideae</taxon>
        <taxon>Solaneae</taxon>
        <taxon>Solanum</taxon>
    </lineage>
</organism>
<dbReference type="PaxDb" id="4113-PGSC0003DMT400085153"/>
<dbReference type="InParanoid" id="M1D8V4"/>
<sequence length="74" mass="8119">MKETVRLYEIEFGPRTSGKNPEREDSSALGDSSLDSRNSRVILPVLGNDTALGCSLLSTRHLQAAIDRPQLGDY</sequence>
<protein>
    <submittedName>
        <fullName evidence="2">Uncharacterized protein</fullName>
    </submittedName>
</protein>
<evidence type="ECO:0000313" key="2">
    <source>
        <dbReference type="EnsemblPlants" id="PGSC0003DMT400085153"/>
    </source>
</evidence>
<reference evidence="2" key="2">
    <citation type="submission" date="2015-06" db="UniProtKB">
        <authorList>
            <consortium name="EnsemblPlants"/>
        </authorList>
    </citation>
    <scope>IDENTIFICATION</scope>
    <source>
        <strain evidence="2">DM1-3 516 R44</strain>
    </source>
</reference>
<dbReference type="HOGENOM" id="CLU_2692607_0_0_1"/>
<dbReference type="AlphaFoldDB" id="M1D8V4"/>
<proteinExistence type="predicted"/>
<evidence type="ECO:0000313" key="3">
    <source>
        <dbReference type="Proteomes" id="UP000011115"/>
    </source>
</evidence>
<dbReference type="Proteomes" id="UP000011115">
    <property type="component" value="Unassembled WGS sequence"/>
</dbReference>
<accession>M1D8V4</accession>
<dbReference type="Gramene" id="PGSC0003DMT400085153">
    <property type="protein sequence ID" value="PGSC0003DMT400085153"/>
    <property type="gene ID" value="PGSC0003DMG400034724"/>
</dbReference>